<dbReference type="Gene3D" id="2.120.10.80">
    <property type="entry name" value="Kelch-type beta propeller"/>
    <property type="match status" value="1"/>
</dbReference>
<dbReference type="SUPFAM" id="SSF117281">
    <property type="entry name" value="Kelch motif"/>
    <property type="match status" value="1"/>
</dbReference>
<evidence type="ECO:0000313" key="2">
    <source>
        <dbReference type="EMBL" id="CAA7057803.1"/>
    </source>
</evidence>
<sequence length="217" mass="25442">MSSKVRAQKEEQSPELVQFQITSLPDDVILDIVARVSRFYYPSISLVSKSFRALVASPELYKIAMSRSHTLRPIPNMPKLEYRNVSGMIDGKIYVIRDCLCDKVSGSGGEWPKRVMVLDTETHMWEPVMTKPDVELGWTFNVVVMEDKIYIKDNKNSFVYEPRQNKWELDKMLDSKYWENACVFDDILYYHDSKENKLRAYDPKQRRWSVVQGLEDL</sequence>
<protein>
    <recommendedName>
        <fullName evidence="1">F-box domain-containing protein</fullName>
    </recommendedName>
</protein>
<evidence type="ECO:0000259" key="1">
    <source>
        <dbReference type="PROSITE" id="PS50181"/>
    </source>
</evidence>
<name>A0A6D2LCS4_9BRAS</name>
<dbReference type="InterPro" id="IPR036047">
    <property type="entry name" value="F-box-like_dom_sf"/>
</dbReference>
<accession>A0A6D2LCS4</accession>
<dbReference type="Pfam" id="PF00646">
    <property type="entry name" value="F-box"/>
    <property type="match status" value="1"/>
</dbReference>
<dbReference type="SUPFAM" id="SSF81383">
    <property type="entry name" value="F-box domain"/>
    <property type="match status" value="1"/>
</dbReference>
<dbReference type="OrthoDB" id="68328at2759"/>
<evidence type="ECO:0000313" key="3">
    <source>
        <dbReference type="Proteomes" id="UP000467841"/>
    </source>
</evidence>
<proteinExistence type="predicted"/>
<dbReference type="CDD" id="cd22152">
    <property type="entry name" value="F-box_AtAFR-like"/>
    <property type="match status" value="1"/>
</dbReference>
<reference evidence="2" key="1">
    <citation type="submission" date="2020-01" db="EMBL/GenBank/DDBJ databases">
        <authorList>
            <person name="Mishra B."/>
        </authorList>
    </citation>
    <scope>NUCLEOTIDE SEQUENCE [LARGE SCALE GENOMIC DNA]</scope>
</reference>
<keyword evidence="3" id="KW-1185">Reference proteome</keyword>
<dbReference type="EMBL" id="CACVBM020001706">
    <property type="protein sequence ID" value="CAA7057803.1"/>
    <property type="molecule type" value="Genomic_DNA"/>
</dbReference>
<dbReference type="InterPro" id="IPR050354">
    <property type="entry name" value="F-box/kelch-repeat_ARATH"/>
</dbReference>
<dbReference type="PROSITE" id="PS50181">
    <property type="entry name" value="FBOX"/>
    <property type="match status" value="1"/>
</dbReference>
<dbReference type="InterPro" id="IPR001810">
    <property type="entry name" value="F-box_dom"/>
</dbReference>
<dbReference type="PANTHER" id="PTHR24414:SF184">
    <property type="entry name" value="GALACTOSE OXIDASE_KELCH REPEAT SUPERFAMILY PROTEIN"/>
    <property type="match status" value="1"/>
</dbReference>
<dbReference type="Pfam" id="PF25210">
    <property type="entry name" value="Kelch_FKB95"/>
    <property type="match status" value="1"/>
</dbReference>
<dbReference type="InterPro" id="IPR015915">
    <property type="entry name" value="Kelch-typ_b-propeller"/>
</dbReference>
<dbReference type="InterPro" id="IPR057499">
    <property type="entry name" value="Kelch_FKB95"/>
</dbReference>
<feature type="domain" description="F-box" evidence="1">
    <location>
        <begin position="18"/>
        <end position="64"/>
    </location>
</feature>
<dbReference type="Proteomes" id="UP000467841">
    <property type="component" value="Unassembled WGS sequence"/>
</dbReference>
<gene>
    <name evidence="2" type="ORF">MERR_LOCUS45039</name>
</gene>
<dbReference type="SMART" id="SM00256">
    <property type="entry name" value="FBOX"/>
    <property type="match status" value="1"/>
</dbReference>
<organism evidence="2 3">
    <name type="scientific">Microthlaspi erraticum</name>
    <dbReference type="NCBI Taxonomy" id="1685480"/>
    <lineage>
        <taxon>Eukaryota</taxon>
        <taxon>Viridiplantae</taxon>
        <taxon>Streptophyta</taxon>
        <taxon>Embryophyta</taxon>
        <taxon>Tracheophyta</taxon>
        <taxon>Spermatophyta</taxon>
        <taxon>Magnoliopsida</taxon>
        <taxon>eudicotyledons</taxon>
        <taxon>Gunneridae</taxon>
        <taxon>Pentapetalae</taxon>
        <taxon>rosids</taxon>
        <taxon>malvids</taxon>
        <taxon>Brassicales</taxon>
        <taxon>Brassicaceae</taxon>
        <taxon>Coluteocarpeae</taxon>
        <taxon>Microthlaspi</taxon>
    </lineage>
</organism>
<dbReference type="AlphaFoldDB" id="A0A6D2LCS4"/>
<comment type="caution">
    <text evidence="2">The sequence shown here is derived from an EMBL/GenBank/DDBJ whole genome shotgun (WGS) entry which is preliminary data.</text>
</comment>
<dbReference type="PANTHER" id="PTHR24414">
    <property type="entry name" value="F-BOX/KELCH-REPEAT PROTEIN SKIP4"/>
    <property type="match status" value="1"/>
</dbReference>